<dbReference type="RefSeq" id="WP_119537959.1">
    <property type="nucleotide sequence ID" value="NZ_QYRN01000001.1"/>
</dbReference>
<evidence type="ECO:0000256" key="1">
    <source>
        <dbReference type="ARBA" id="ARBA00000223"/>
    </source>
</evidence>
<keyword evidence="2" id="KW-0413">Isomerase</keyword>
<dbReference type="AlphaFoldDB" id="A0A3A1WRV7"/>
<protein>
    <submittedName>
        <fullName evidence="4">Uncharacterized protein</fullName>
    </submittedName>
</protein>
<keyword evidence="5" id="KW-1185">Reference proteome</keyword>
<comment type="catalytic activity">
    <reaction evidence="3">
        <text>alpha-L-fucose = beta-L-fucose</text>
        <dbReference type="Rhea" id="RHEA:25580"/>
        <dbReference type="ChEBI" id="CHEBI:42548"/>
        <dbReference type="ChEBI" id="CHEBI:42589"/>
        <dbReference type="EC" id="5.1.3.29"/>
    </reaction>
</comment>
<comment type="caution">
    <text evidence="4">The sequence shown here is derived from an EMBL/GenBank/DDBJ whole genome shotgun (WGS) entry which is preliminary data.</text>
</comment>
<proteinExistence type="predicted"/>
<dbReference type="SUPFAM" id="SSF102546">
    <property type="entry name" value="RbsD-like"/>
    <property type="match status" value="1"/>
</dbReference>
<dbReference type="InterPro" id="IPR050443">
    <property type="entry name" value="RbsD/FucU_mutarotase"/>
</dbReference>
<dbReference type="Pfam" id="PF05025">
    <property type="entry name" value="RbsD_FucU"/>
    <property type="match status" value="1"/>
</dbReference>
<dbReference type="InterPro" id="IPR007721">
    <property type="entry name" value="RbsD_FucU"/>
</dbReference>
<dbReference type="PANTHER" id="PTHR31690">
    <property type="entry name" value="FUCOSE MUTAROTASE"/>
    <property type="match status" value="1"/>
</dbReference>
<dbReference type="EMBL" id="QYRN01000001">
    <property type="protein sequence ID" value="RIY03301.1"/>
    <property type="molecule type" value="Genomic_DNA"/>
</dbReference>
<dbReference type="GO" id="GO:0062193">
    <property type="term" value="F:D-ribose pyranase activity"/>
    <property type="evidence" value="ECO:0007669"/>
    <property type="project" value="UniProtKB-EC"/>
</dbReference>
<reference evidence="5" key="1">
    <citation type="submission" date="2018-09" db="EMBL/GenBank/DDBJ databases">
        <authorList>
            <person name="Tuo L."/>
        </authorList>
    </citation>
    <scope>NUCLEOTIDE SEQUENCE [LARGE SCALE GENOMIC DNA]</scope>
    <source>
        <strain evidence="5">M2BS4Y-1</strain>
    </source>
</reference>
<name>A0A3A1WRV7_9HYPH</name>
<dbReference type="InterPro" id="IPR023750">
    <property type="entry name" value="RbsD-like_sf"/>
</dbReference>
<evidence type="ECO:0000313" key="4">
    <source>
        <dbReference type="EMBL" id="RIY03301.1"/>
    </source>
</evidence>
<gene>
    <name evidence="4" type="ORF">D3218_00570</name>
</gene>
<dbReference type="GO" id="GO:0006004">
    <property type="term" value="P:fucose metabolic process"/>
    <property type="evidence" value="ECO:0007669"/>
    <property type="project" value="TreeGrafter"/>
</dbReference>
<evidence type="ECO:0000256" key="3">
    <source>
        <dbReference type="ARBA" id="ARBA00036324"/>
    </source>
</evidence>
<comment type="catalytic activity">
    <reaction evidence="1">
        <text>beta-D-ribopyranose = beta-D-ribofuranose</text>
        <dbReference type="Rhea" id="RHEA:25432"/>
        <dbReference type="ChEBI" id="CHEBI:27476"/>
        <dbReference type="ChEBI" id="CHEBI:47002"/>
        <dbReference type="EC" id="5.4.99.62"/>
    </reaction>
</comment>
<dbReference type="Gene3D" id="3.40.1650.10">
    <property type="entry name" value="RbsD-like domain"/>
    <property type="match status" value="1"/>
</dbReference>
<evidence type="ECO:0000256" key="2">
    <source>
        <dbReference type="ARBA" id="ARBA00023235"/>
    </source>
</evidence>
<dbReference type="GO" id="GO:0042806">
    <property type="term" value="F:fucose binding"/>
    <property type="evidence" value="ECO:0007669"/>
    <property type="project" value="TreeGrafter"/>
</dbReference>
<dbReference type="GO" id="GO:0036373">
    <property type="term" value="F:L-fucose mutarotase activity"/>
    <property type="evidence" value="ECO:0007669"/>
    <property type="project" value="UniProtKB-EC"/>
</dbReference>
<dbReference type="PANTHER" id="PTHR31690:SF4">
    <property type="entry name" value="FUCOSE MUTAROTASE"/>
    <property type="match status" value="1"/>
</dbReference>
<evidence type="ECO:0000313" key="5">
    <source>
        <dbReference type="Proteomes" id="UP000265750"/>
    </source>
</evidence>
<organism evidence="4 5">
    <name type="scientific">Aureimonas flava</name>
    <dbReference type="NCBI Taxonomy" id="2320271"/>
    <lineage>
        <taxon>Bacteria</taxon>
        <taxon>Pseudomonadati</taxon>
        <taxon>Pseudomonadota</taxon>
        <taxon>Alphaproteobacteria</taxon>
        <taxon>Hyphomicrobiales</taxon>
        <taxon>Aurantimonadaceae</taxon>
        <taxon>Aureimonas</taxon>
    </lineage>
</organism>
<accession>A0A3A1WRV7</accession>
<dbReference type="Proteomes" id="UP000265750">
    <property type="component" value="Unassembled WGS sequence"/>
</dbReference>
<dbReference type="OrthoDB" id="7947972at2"/>
<sequence>MLKTVPPIVTAELLTILAEMGHGDDLVLVDRNYPAESTAAETVTGTCVQLSGVGTTEAARAILSLLPLDTYVDAPVRLMAVVGDPDATPDVHREMQAVVDEAEGRAVTIDRVERFAFYEAAKQAYAVVRTSEARPHGCFIFKKGVIFD</sequence>